<evidence type="ECO:0000259" key="1">
    <source>
        <dbReference type="Pfam" id="PF03235"/>
    </source>
</evidence>
<dbReference type="OrthoDB" id="9798761at2"/>
<comment type="caution">
    <text evidence="2">The sequence shown here is derived from an EMBL/GenBank/DDBJ whole genome shotgun (WGS) entry which is preliminary data.</text>
</comment>
<dbReference type="RefSeq" id="WP_111628570.1">
    <property type="nucleotide sequence ID" value="NZ_QLMC01000003.1"/>
</dbReference>
<dbReference type="Pfam" id="PF03235">
    <property type="entry name" value="GmrSD_N"/>
    <property type="match status" value="1"/>
</dbReference>
<dbReference type="PANTHER" id="PTHR37292">
    <property type="entry name" value="VNG6097C"/>
    <property type="match status" value="1"/>
</dbReference>
<proteinExistence type="predicted"/>
<sequence>MATKTLNFAEIVNKAKRGEYKLPSFQRGWKWEVKQVKLFYESIRLTYPIGSFLVMTSQESELLAPKAFHGSGRRAEENKNLECLVLDGQQRITAGINLYYGLDDIEKGSEYYIDLNKIKAIFKLSNTNIEEEDKVKEFCDGLDVMEHGYLVNKPKRFDRRANFVKDKLIWTGYLTKEKQDDLDEIIELCKDNGDKKIIKRLLRKNLMTDLNVQVPVIELGKEFGLTAISRVFTTINTTGKLLTPFELVVAILYPYGINIAEDIKLLKLENKYYNYMDKNGEILLQTIALLSNSSPKKSDLPKNINKENYNQYKEDAVTLLNSLGEYLSDKLGMGLDSTEKLIPYDAIFAPMALVLKYIEDNINDHTNKSKAKRKIDIWFIASVLSQRYQEGVHAKQTKDKDEMIEWIKDEKLKPQWITGTYISPVIIKNAIPSGAIGKMIMCLINKEMPKDPIADRLIGFRDGAYSTEFHHIYPSRWAPKGLKDYNESIKLNVALNIMFLSTKTNADWLNFDPKQSISLVRNIYNDPKDIIKFFNSQYISKEAIENLEKLDKTVKDYQEFISIRYNTILETLKSYGFKEASQDEYTDEQLNNNENLVDD</sequence>
<accession>A0A327WWA3</accession>
<reference evidence="2 3" key="1">
    <citation type="submission" date="2018-06" db="EMBL/GenBank/DDBJ databases">
        <title>Genomic Encyclopedia of Archaeal and Bacterial Type Strains, Phase II (KMG-II): from individual species to whole genera.</title>
        <authorList>
            <person name="Goeker M."/>
        </authorList>
    </citation>
    <scope>NUCLEOTIDE SEQUENCE [LARGE SCALE GENOMIC DNA]</scope>
    <source>
        <strain evidence="2 3">DSM 21851</strain>
    </source>
</reference>
<dbReference type="AlphaFoldDB" id="A0A327WWA3"/>
<evidence type="ECO:0000313" key="3">
    <source>
        <dbReference type="Proteomes" id="UP000248790"/>
    </source>
</evidence>
<evidence type="ECO:0000313" key="2">
    <source>
        <dbReference type="EMBL" id="RAJ97592.1"/>
    </source>
</evidence>
<name>A0A327WWA3_LARAB</name>
<gene>
    <name evidence="2" type="ORF">LX87_02495</name>
</gene>
<organism evidence="2 3">
    <name type="scientific">Larkinella arboricola</name>
    <dbReference type="NCBI Taxonomy" id="643671"/>
    <lineage>
        <taxon>Bacteria</taxon>
        <taxon>Pseudomonadati</taxon>
        <taxon>Bacteroidota</taxon>
        <taxon>Cytophagia</taxon>
        <taxon>Cytophagales</taxon>
        <taxon>Spirosomataceae</taxon>
        <taxon>Larkinella</taxon>
    </lineage>
</organism>
<feature type="domain" description="GmrSD restriction endonucleases N-terminal" evidence="1">
    <location>
        <begin position="9"/>
        <end position="252"/>
    </location>
</feature>
<dbReference type="EMBL" id="QLMC01000003">
    <property type="protein sequence ID" value="RAJ97592.1"/>
    <property type="molecule type" value="Genomic_DNA"/>
</dbReference>
<dbReference type="PANTHER" id="PTHR37292:SF2">
    <property type="entry name" value="DUF262 DOMAIN-CONTAINING PROTEIN"/>
    <property type="match status" value="1"/>
</dbReference>
<dbReference type="InterPro" id="IPR004919">
    <property type="entry name" value="GmrSD_N"/>
</dbReference>
<protein>
    <recommendedName>
        <fullName evidence="1">GmrSD restriction endonucleases N-terminal domain-containing protein</fullName>
    </recommendedName>
</protein>
<keyword evidence="3" id="KW-1185">Reference proteome</keyword>
<dbReference type="Proteomes" id="UP000248790">
    <property type="component" value="Unassembled WGS sequence"/>
</dbReference>